<keyword evidence="3 8" id="KW-0813">Transport</keyword>
<dbReference type="PANTHER" id="PTHR23502:SF132">
    <property type="entry name" value="POLYAMINE TRANSPORTER 2-RELATED"/>
    <property type="match status" value="1"/>
</dbReference>
<evidence type="ECO:0000256" key="7">
    <source>
        <dbReference type="ARBA" id="ARBA00023136"/>
    </source>
</evidence>
<comment type="caution">
    <text evidence="10">The sequence shown here is derived from an EMBL/GenBank/DDBJ whole genome shotgun (WGS) entry which is preliminary data.</text>
</comment>
<evidence type="ECO:0000313" key="11">
    <source>
        <dbReference type="Proteomes" id="UP000249198"/>
    </source>
</evidence>
<comment type="caution">
    <text evidence="8">Lacks conserved residue(s) required for the propagation of feature annotation.</text>
</comment>
<dbReference type="PROSITE" id="PS50850">
    <property type="entry name" value="MFS"/>
    <property type="match status" value="1"/>
</dbReference>
<feature type="transmembrane region" description="Helical" evidence="8">
    <location>
        <begin position="362"/>
        <end position="383"/>
    </location>
</feature>
<dbReference type="NCBIfam" id="TIGR00710">
    <property type="entry name" value="efflux_Bcr_CflA"/>
    <property type="match status" value="1"/>
</dbReference>
<feature type="transmembrane region" description="Helical" evidence="8">
    <location>
        <begin position="96"/>
        <end position="117"/>
    </location>
</feature>
<evidence type="ECO:0000256" key="1">
    <source>
        <dbReference type="ARBA" id="ARBA00004651"/>
    </source>
</evidence>
<dbReference type="CDD" id="cd17320">
    <property type="entry name" value="MFS_MdfA_MDR_like"/>
    <property type="match status" value="1"/>
</dbReference>
<feature type="transmembrane region" description="Helical" evidence="8">
    <location>
        <begin position="157"/>
        <end position="179"/>
    </location>
</feature>
<dbReference type="RefSeq" id="WP_273230366.1">
    <property type="nucleotide sequence ID" value="NZ_QFOH01000007.1"/>
</dbReference>
<keyword evidence="8" id="KW-0997">Cell inner membrane</keyword>
<feature type="transmembrane region" description="Helical" evidence="8">
    <location>
        <begin position="278"/>
        <end position="295"/>
    </location>
</feature>
<evidence type="ECO:0000256" key="4">
    <source>
        <dbReference type="ARBA" id="ARBA00022475"/>
    </source>
</evidence>
<evidence type="ECO:0000256" key="3">
    <source>
        <dbReference type="ARBA" id="ARBA00022448"/>
    </source>
</evidence>
<dbReference type="AlphaFoldDB" id="A0A2W5CZR3"/>
<dbReference type="FunFam" id="1.20.1720.10:FF:000005">
    <property type="entry name" value="Bcr/CflA family efflux transporter"/>
    <property type="match status" value="1"/>
</dbReference>
<feature type="transmembrane region" description="Helical" evidence="8">
    <location>
        <begin position="43"/>
        <end position="60"/>
    </location>
</feature>
<dbReference type="GO" id="GO:0005886">
    <property type="term" value="C:plasma membrane"/>
    <property type="evidence" value="ECO:0007669"/>
    <property type="project" value="UniProtKB-SubCell"/>
</dbReference>
<dbReference type="Pfam" id="PF07690">
    <property type="entry name" value="MFS_1"/>
    <property type="match status" value="1"/>
</dbReference>
<evidence type="ECO:0000256" key="8">
    <source>
        <dbReference type="RuleBase" id="RU365088"/>
    </source>
</evidence>
<evidence type="ECO:0000313" key="10">
    <source>
        <dbReference type="EMBL" id="PZP24911.1"/>
    </source>
</evidence>
<dbReference type="Gene3D" id="1.20.1720.10">
    <property type="entry name" value="Multidrug resistance protein D"/>
    <property type="match status" value="1"/>
</dbReference>
<organism evidence="10 11">
    <name type="scientific">Pseudomonas kuykendallii</name>
    <dbReference type="NCBI Taxonomy" id="1007099"/>
    <lineage>
        <taxon>Bacteria</taxon>
        <taxon>Pseudomonadati</taxon>
        <taxon>Pseudomonadota</taxon>
        <taxon>Gammaproteobacteria</taxon>
        <taxon>Pseudomonadales</taxon>
        <taxon>Pseudomonadaceae</taxon>
        <taxon>Pseudomonas</taxon>
    </lineage>
</organism>
<feature type="transmembrane region" description="Helical" evidence="8">
    <location>
        <begin position="333"/>
        <end position="356"/>
    </location>
</feature>
<accession>A0A2W5CZR3</accession>
<feature type="domain" description="Major facilitator superfamily (MFS) profile" evidence="9">
    <location>
        <begin position="2"/>
        <end position="389"/>
    </location>
</feature>
<protein>
    <recommendedName>
        <fullName evidence="8">Bcr/CflA family efflux transporter</fullName>
    </recommendedName>
</protein>
<proteinExistence type="inferred from homology"/>
<keyword evidence="4" id="KW-1003">Cell membrane</keyword>
<dbReference type="Proteomes" id="UP000249198">
    <property type="component" value="Unassembled WGS sequence"/>
</dbReference>
<dbReference type="EMBL" id="QFOH01000007">
    <property type="protein sequence ID" value="PZP24911.1"/>
    <property type="molecule type" value="Genomic_DNA"/>
</dbReference>
<comment type="subcellular location">
    <subcellularLocation>
        <location evidence="8">Cell inner membrane</location>
        <topology evidence="8">Multi-pass membrane protein</topology>
    </subcellularLocation>
    <subcellularLocation>
        <location evidence="1">Cell membrane</location>
        <topology evidence="1">Multi-pass membrane protein</topology>
    </subcellularLocation>
</comment>
<dbReference type="GO" id="GO:0015385">
    <property type="term" value="F:sodium:proton antiporter activity"/>
    <property type="evidence" value="ECO:0007669"/>
    <property type="project" value="TreeGrafter"/>
</dbReference>
<feature type="transmembrane region" description="Helical" evidence="8">
    <location>
        <begin position="129"/>
        <end position="151"/>
    </location>
</feature>
<dbReference type="InterPro" id="IPR004812">
    <property type="entry name" value="Efflux_drug-R_Bcr/CmlA"/>
</dbReference>
<evidence type="ECO:0000256" key="2">
    <source>
        <dbReference type="ARBA" id="ARBA00006236"/>
    </source>
</evidence>
<keyword evidence="6 8" id="KW-1133">Transmembrane helix</keyword>
<dbReference type="GO" id="GO:0042910">
    <property type="term" value="F:xenobiotic transmembrane transporter activity"/>
    <property type="evidence" value="ECO:0007669"/>
    <property type="project" value="InterPro"/>
</dbReference>
<feature type="transmembrane region" description="Helical" evidence="8">
    <location>
        <begin position="301"/>
        <end position="321"/>
    </location>
</feature>
<keyword evidence="7 8" id="KW-0472">Membrane</keyword>
<feature type="transmembrane region" description="Helical" evidence="8">
    <location>
        <begin position="246"/>
        <end position="266"/>
    </location>
</feature>
<dbReference type="PANTHER" id="PTHR23502">
    <property type="entry name" value="MAJOR FACILITATOR SUPERFAMILY"/>
    <property type="match status" value="1"/>
</dbReference>
<dbReference type="SUPFAM" id="SSF103473">
    <property type="entry name" value="MFS general substrate transporter"/>
    <property type="match status" value="1"/>
</dbReference>
<evidence type="ECO:0000256" key="6">
    <source>
        <dbReference type="ARBA" id="ARBA00022989"/>
    </source>
</evidence>
<reference evidence="10 11" key="1">
    <citation type="submission" date="2017-08" db="EMBL/GenBank/DDBJ databases">
        <title>Infants hospitalized years apart are colonized by the same room-sourced microbial strains.</title>
        <authorList>
            <person name="Brooks B."/>
            <person name="Olm M.R."/>
            <person name="Firek B.A."/>
            <person name="Baker R."/>
            <person name="Thomas B.C."/>
            <person name="Morowitz M.J."/>
            <person name="Banfield J.F."/>
        </authorList>
    </citation>
    <scope>NUCLEOTIDE SEQUENCE [LARGE SCALE GENOMIC DNA]</scope>
    <source>
        <strain evidence="10">S2_009_000_R2_77</strain>
    </source>
</reference>
<evidence type="ECO:0000259" key="9">
    <source>
        <dbReference type="PROSITE" id="PS50850"/>
    </source>
</evidence>
<dbReference type="GO" id="GO:1990961">
    <property type="term" value="P:xenobiotic detoxification by transmembrane export across the plasma membrane"/>
    <property type="evidence" value="ECO:0007669"/>
    <property type="project" value="InterPro"/>
</dbReference>
<feature type="transmembrane region" description="Helical" evidence="8">
    <location>
        <begin position="72"/>
        <end position="90"/>
    </location>
</feature>
<evidence type="ECO:0000256" key="5">
    <source>
        <dbReference type="ARBA" id="ARBA00022692"/>
    </source>
</evidence>
<gene>
    <name evidence="10" type="ORF">DI599_06740</name>
</gene>
<comment type="similarity">
    <text evidence="2 8">Belongs to the major facilitator superfamily. Bcr/CmlA family.</text>
</comment>
<dbReference type="InterPro" id="IPR020846">
    <property type="entry name" value="MFS_dom"/>
</dbReference>
<keyword evidence="5 8" id="KW-0812">Transmembrane</keyword>
<dbReference type="InterPro" id="IPR036259">
    <property type="entry name" value="MFS_trans_sf"/>
</dbReference>
<sequence length="397" mass="41750">MPLRLLLILGSLSAFGPMAIDFYLPSFPAMAVAFGTDVEHVQLSLAAYFAGLAIGQLGYGPMADRFGRRGPLLFGVGLFTLASIACALAPSLEWLIAARFVQALGGCAGMVISRAVVRDMCDPVNGAKVFSQLMLVMGLAPILAPFAGGFLLNSFGWASIFVCLTLFGALAGTGVALWLPETLSADHPRPPLSGTLRRYLGLLRDPEFLAFGLSGGVAMAGMFAYIAGSPFVFIELYDVPAEHYGWLFGSNAAGFILAAQINARLLRLRGPSFWLRRLVWLYFFAGAALLLLALFRPAQLWVLMVPLFIGMASLGCIIPNASACAMAKQGQHAGSASALMGSLQFAVAAGASWLVGALHDGSAVPMASVIALCGLIAAVLAWFSGQLETTLAHPSNE</sequence>
<name>A0A2W5CZR3_9PSED</name>
<feature type="transmembrane region" description="Helical" evidence="8">
    <location>
        <begin position="208"/>
        <end position="234"/>
    </location>
</feature>
<dbReference type="InterPro" id="IPR011701">
    <property type="entry name" value="MFS"/>
</dbReference>